<dbReference type="Proteomes" id="UP000219453">
    <property type="component" value="Unassembled WGS sequence"/>
</dbReference>
<feature type="compositionally biased region" description="Gly residues" evidence="1">
    <location>
        <begin position="14"/>
        <end position="39"/>
    </location>
</feature>
<sequence>MGDADTGPSRAGAGSDGSGTPDGGGTPMAGSDGGSGEGGLTPPDPADASGYGVGITLVGAVLLALGYYGVLAVGETGEIGQALPEPFYILAVAVLFVVELLNSRHLGVVALARAIAFAAVYGGLFVLAAEGGASLWENPDLVLADYVGVTVFAVALVVSALAYVAYLTVVERGG</sequence>
<proteinExistence type="predicted"/>
<dbReference type="RefSeq" id="WP_097007842.1">
    <property type="nucleotide sequence ID" value="NZ_OBEJ01000001.1"/>
</dbReference>
<name>A0A285N7I7_NATPI</name>
<evidence type="ECO:0000313" key="4">
    <source>
        <dbReference type="Proteomes" id="UP000219453"/>
    </source>
</evidence>
<accession>A0A285N7I7</accession>
<dbReference type="OrthoDB" id="163963at2157"/>
<evidence type="ECO:0000313" key="3">
    <source>
        <dbReference type="EMBL" id="SNZ05444.1"/>
    </source>
</evidence>
<keyword evidence="2" id="KW-1133">Transmembrane helix</keyword>
<feature type="region of interest" description="Disordered" evidence="1">
    <location>
        <begin position="1"/>
        <end position="45"/>
    </location>
</feature>
<keyword evidence="4" id="KW-1185">Reference proteome</keyword>
<evidence type="ECO:0000256" key="2">
    <source>
        <dbReference type="SAM" id="Phobius"/>
    </source>
</evidence>
<feature type="transmembrane region" description="Helical" evidence="2">
    <location>
        <begin position="149"/>
        <end position="169"/>
    </location>
</feature>
<organism evidence="3 4">
    <name type="scientific">Natronoarchaeum philippinense</name>
    <dbReference type="NCBI Taxonomy" id="558529"/>
    <lineage>
        <taxon>Archaea</taxon>
        <taxon>Methanobacteriati</taxon>
        <taxon>Methanobacteriota</taxon>
        <taxon>Stenosarchaea group</taxon>
        <taxon>Halobacteria</taxon>
        <taxon>Halobacteriales</taxon>
        <taxon>Natronoarchaeaceae</taxon>
    </lineage>
</organism>
<protein>
    <submittedName>
        <fullName evidence="3">Uncharacterized protein</fullName>
    </submittedName>
</protein>
<reference evidence="3 4" key="1">
    <citation type="submission" date="2017-09" db="EMBL/GenBank/DDBJ databases">
        <authorList>
            <person name="Ehlers B."/>
            <person name="Leendertz F.H."/>
        </authorList>
    </citation>
    <scope>NUCLEOTIDE SEQUENCE [LARGE SCALE GENOMIC DNA]</scope>
    <source>
        <strain evidence="3 4">DSM 27208</strain>
    </source>
</reference>
<feature type="transmembrane region" description="Helical" evidence="2">
    <location>
        <begin position="50"/>
        <end position="70"/>
    </location>
</feature>
<gene>
    <name evidence="3" type="ORF">SAMN06269185_0861</name>
</gene>
<keyword evidence="2" id="KW-0812">Transmembrane</keyword>
<feature type="transmembrane region" description="Helical" evidence="2">
    <location>
        <begin position="82"/>
        <end position="101"/>
    </location>
</feature>
<dbReference type="AlphaFoldDB" id="A0A285N7I7"/>
<dbReference type="EMBL" id="OBEJ01000001">
    <property type="protein sequence ID" value="SNZ05444.1"/>
    <property type="molecule type" value="Genomic_DNA"/>
</dbReference>
<feature type="transmembrane region" description="Helical" evidence="2">
    <location>
        <begin position="108"/>
        <end position="129"/>
    </location>
</feature>
<keyword evidence="2" id="KW-0472">Membrane</keyword>
<evidence type="ECO:0000256" key="1">
    <source>
        <dbReference type="SAM" id="MobiDB-lite"/>
    </source>
</evidence>